<keyword evidence="10" id="KW-0299">Galactose metabolism</keyword>
<dbReference type="EC" id="2.7.7.12" evidence="5"/>
<accession>A0A381SFA4</accession>
<evidence type="ECO:0000259" key="14">
    <source>
        <dbReference type="Pfam" id="PF02744"/>
    </source>
</evidence>
<dbReference type="GO" id="GO:0008108">
    <property type="term" value="F:UDP-glucose:hexose-1-phosphate uridylyltransferase activity"/>
    <property type="evidence" value="ECO:0007669"/>
    <property type="project" value="UniProtKB-EC"/>
</dbReference>
<dbReference type="InterPro" id="IPR005849">
    <property type="entry name" value="GalP_Utransf_N"/>
</dbReference>
<evidence type="ECO:0000259" key="13">
    <source>
        <dbReference type="Pfam" id="PF01087"/>
    </source>
</evidence>
<protein>
    <recommendedName>
        <fullName evidence="12">UDP-glucose--hexose-1-phosphate uridylyltransferase</fullName>
        <ecNumber evidence="5">2.7.7.12</ecNumber>
    </recommendedName>
    <alternativeName>
        <fullName evidence="12">UDP-glucose--hexose-1-phosphate uridylyltransferase</fullName>
    </alternativeName>
</protein>
<dbReference type="InterPro" id="IPR036265">
    <property type="entry name" value="HIT-like_sf"/>
</dbReference>
<feature type="non-terminal residue" evidence="15">
    <location>
        <position position="1"/>
    </location>
</feature>
<dbReference type="PANTHER" id="PTHR11943:SF1">
    <property type="entry name" value="GALACTOSE-1-PHOSPHATE URIDYLYLTRANSFERASE"/>
    <property type="match status" value="1"/>
</dbReference>
<keyword evidence="9" id="KW-0862">Zinc</keyword>
<dbReference type="SUPFAM" id="SSF54197">
    <property type="entry name" value="HIT-like"/>
    <property type="match status" value="2"/>
</dbReference>
<dbReference type="GO" id="GO:0005737">
    <property type="term" value="C:cytoplasm"/>
    <property type="evidence" value="ECO:0007669"/>
    <property type="project" value="TreeGrafter"/>
</dbReference>
<dbReference type="AlphaFoldDB" id="A0A381SFA4"/>
<comment type="similarity">
    <text evidence="4">Belongs to the galactose-1-phosphate uridylyltransferase type 1 family.</text>
</comment>
<evidence type="ECO:0000256" key="2">
    <source>
        <dbReference type="ARBA" id="ARBA00001947"/>
    </source>
</evidence>
<evidence type="ECO:0000256" key="10">
    <source>
        <dbReference type="ARBA" id="ARBA00023144"/>
    </source>
</evidence>
<reference evidence="15" key="1">
    <citation type="submission" date="2018-05" db="EMBL/GenBank/DDBJ databases">
        <authorList>
            <person name="Lanie J.A."/>
            <person name="Ng W.-L."/>
            <person name="Kazmierczak K.M."/>
            <person name="Andrzejewski T.M."/>
            <person name="Davidsen T.M."/>
            <person name="Wayne K.J."/>
            <person name="Tettelin H."/>
            <person name="Glass J.I."/>
            <person name="Rusch D."/>
            <person name="Podicherti R."/>
            <person name="Tsui H.-C.T."/>
            <person name="Winkler M.E."/>
        </authorList>
    </citation>
    <scope>NUCLEOTIDE SEQUENCE</scope>
</reference>
<dbReference type="NCBIfam" id="TIGR00209">
    <property type="entry name" value="galT_1"/>
    <property type="match status" value="1"/>
</dbReference>
<evidence type="ECO:0000256" key="9">
    <source>
        <dbReference type="ARBA" id="ARBA00022833"/>
    </source>
</evidence>
<dbReference type="EMBL" id="UINC01002960">
    <property type="protein sequence ID" value="SVA02001.1"/>
    <property type="molecule type" value="Genomic_DNA"/>
</dbReference>
<dbReference type="PIRSF" id="PIRSF000808">
    <property type="entry name" value="GalT"/>
    <property type="match status" value="1"/>
</dbReference>
<feature type="domain" description="Galactose-1-phosphate uridyl transferase N-terminal" evidence="13">
    <location>
        <begin position="5"/>
        <end position="176"/>
    </location>
</feature>
<dbReference type="PANTHER" id="PTHR11943">
    <property type="entry name" value="GALACTOSE-1-PHOSPHATE URIDYLYLTRANSFERASE"/>
    <property type="match status" value="1"/>
</dbReference>
<dbReference type="Gene3D" id="3.30.428.10">
    <property type="entry name" value="HIT-like"/>
    <property type="match status" value="2"/>
</dbReference>
<comment type="pathway">
    <text evidence="3">Carbohydrate metabolism; galactose metabolism.</text>
</comment>
<evidence type="ECO:0000256" key="6">
    <source>
        <dbReference type="ARBA" id="ARBA00022679"/>
    </source>
</evidence>
<evidence type="ECO:0000256" key="5">
    <source>
        <dbReference type="ARBA" id="ARBA00012384"/>
    </source>
</evidence>
<keyword evidence="6" id="KW-0808">Transferase</keyword>
<dbReference type="InterPro" id="IPR001937">
    <property type="entry name" value="GalP_UDPtransf1"/>
</dbReference>
<sequence>VTLRQTGPHRRYNPLLSEWVLTSPARLERPWLGQMESVATVERPQYDPECYLCPENTRAGGVRNPRYTDTFAFDNDFPAIESTTRTAFLERSELLKSQSESGICRVLCFSPRHDLWLARMSETEIANVVNSWISELTDCGKRADVQYVQIFENHGELMGCSNPHPHCQIWAVGHVPTIPARKISAQQTYFKQHGSDLLGDYLDVELSEVERIVYTNDDWVALVPFWAVWPYELMVIPKRRVAALTGLNEIERKNLTALIANVTVRYDNLFQCEFPYSMGWHGCPTDGNQHPAVRVHAVYHPPLLRSQTIRKFLVGYELTAEPQRDLTAEMAAEQLRAVSGQHYLISNPNIAADR</sequence>
<organism evidence="15">
    <name type="scientific">marine metagenome</name>
    <dbReference type="NCBI Taxonomy" id="408172"/>
    <lineage>
        <taxon>unclassified sequences</taxon>
        <taxon>metagenomes</taxon>
        <taxon>ecological metagenomes</taxon>
    </lineage>
</organism>
<evidence type="ECO:0000313" key="15">
    <source>
        <dbReference type="EMBL" id="SVA02001.1"/>
    </source>
</evidence>
<evidence type="ECO:0000256" key="3">
    <source>
        <dbReference type="ARBA" id="ARBA00004947"/>
    </source>
</evidence>
<dbReference type="UniPathway" id="UPA00214"/>
<dbReference type="NCBIfam" id="NF008724">
    <property type="entry name" value="PRK11720.1"/>
    <property type="match status" value="1"/>
</dbReference>
<evidence type="ECO:0000256" key="7">
    <source>
        <dbReference type="ARBA" id="ARBA00022695"/>
    </source>
</evidence>
<comment type="cofactor">
    <cofactor evidence="2">
        <name>Zn(2+)</name>
        <dbReference type="ChEBI" id="CHEBI:29105"/>
    </cofactor>
</comment>
<feature type="domain" description="Galactose-1-phosphate uridyl transferase C-terminal" evidence="14">
    <location>
        <begin position="184"/>
        <end position="344"/>
    </location>
</feature>
<evidence type="ECO:0000256" key="11">
    <source>
        <dbReference type="ARBA" id="ARBA00023277"/>
    </source>
</evidence>
<dbReference type="FunFam" id="3.30.428.10:FF:000001">
    <property type="entry name" value="Galactose-1-phosphate uridylyltransferase"/>
    <property type="match status" value="1"/>
</dbReference>
<dbReference type="GO" id="GO:0033499">
    <property type="term" value="P:galactose catabolic process via UDP-galactose, Leloir pathway"/>
    <property type="evidence" value="ECO:0007669"/>
    <property type="project" value="TreeGrafter"/>
</dbReference>
<evidence type="ECO:0000256" key="4">
    <source>
        <dbReference type="ARBA" id="ARBA00010951"/>
    </source>
</evidence>
<comment type="catalytic activity">
    <reaction evidence="1">
        <text>alpha-D-galactose 1-phosphate + UDP-alpha-D-glucose = alpha-D-glucose 1-phosphate + UDP-alpha-D-galactose</text>
        <dbReference type="Rhea" id="RHEA:13989"/>
        <dbReference type="ChEBI" id="CHEBI:58336"/>
        <dbReference type="ChEBI" id="CHEBI:58601"/>
        <dbReference type="ChEBI" id="CHEBI:58885"/>
        <dbReference type="ChEBI" id="CHEBI:66914"/>
        <dbReference type="EC" id="2.7.7.12"/>
    </reaction>
</comment>
<dbReference type="Pfam" id="PF01087">
    <property type="entry name" value="GalP_UDP_transf"/>
    <property type="match status" value="1"/>
</dbReference>
<dbReference type="CDD" id="cd00608">
    <property type="entry name" value="GalT"/>
    <property type="match status" value="1"/>
</dbReference>
<name>A0A381SFA4_9ZZZZ</name>
<dbReference type="InterPro" id="IPR005850">
    <property type="entry name" value="GalP_Utransf_C"/>
</dbReference>
<keyword evidence="11" id="KW-0119">Carbohydrate metabolism</keyword>
<proteinExistence type="inferred from homology"/>
<evidence type="ECO:0000256" key="12">
    <source>
        <dbReference type="ARBA" id="ARBA00030549"/>
    </source>
</evidence>
<dbReference type="GO" id="GO:0008270">
    <property type="term" value="F:zinc ion binding"/>
    <property type="evidence" value="ECO:0007669"/>
    <property type="project" value="InterPro"/>
</dbReference>
<evidence type="ECO:0000256" key="1">
    <source>
        <dbReference type="ARBA" id="ARBA00001107"/>
    </source>
</evidence>
<dbReference type="Pfam" id="PF02744">
    <property type="entry name" value="GalP_UDP_tr_C"/>
    <property type="match status" value="1"/>
</dbReference>
<keyword evidence="7" id="KW-0548">Nucleotidyltransferase</keyword>
<keyword evidence="8" id="KW-0479">Metal-binding</keyword>
<evidence type="ECO:0000256" key="8">
    <source>
        <dbReference type="ARBA" id="ARBA00022723"/>
    </source>
</evidence>
<gene>
    <name evidence="15" type="ORF">METZ01_LOCUS54855</name>
</gene>